<evidence type="ECO:0000259" key="10">
    <source>
        <dbReference type="Pfam" id="PF08019"/>
    </source>
</evidence>
<evidence type="ECO:0000256" key="4">
    <source>
        <dbReference type="ARBA" id="ARBA00022679"/>
    </source>
</evidence>
<keyword evidence="6 8" id="KW-1133">Transmembrane helix</keyword>
<sequence length="517" mass="58500">MKNQGIKNLIKKPISLLAFSAIVSLATMLLYNIPFFNYVAHNTNAGPMGRMFLMASLVVIMLLVNFLITYLIMYLMRMAGRILLAIMAIINATSLYFILTYSVIIDEVTIGNVFNTRYSEASAFFNWQLWAFIAAFGVLPALFCLLQPVVRGKAKKMGKYCGTSLGIVLLVALANINQTLWIGEHDTELGGYLQPWSYVVNSIRVVSINMAKQAEEIKLPDGKITDNQKTVVVLVIGESARKANFQLYGYQRPTNPLLSKQQGLKVLQAESCGTFTTAGVKAILEPKNSGDLYEPLPNYAFRTGADVVWRSFNWGEPPIHIDEYVTDKDLAKQYPEANRDYDELLLAGLRERIEQSTKNKVLIVLHTSTSHGPTYALKYPKKFEVFKPVAHNVEEGEKNVDRLVNAYDNSIVYTDFLLDNIINTLRPMTHWNRAMIFVSDHGESLGENNIFMHGLPMKLAPKVQYEIPLLVWTSDGFREYKTDLPQVIDQHYIFHSVLNLLSIQSPAYNQELDIFKK</sequence>
<feature type="transmembrane region" description="Helical" evidence="8">
    <location>
        <begin position="51"/>
        <end position="75"/>
    </location>
</feature>
<dbReference type="SUPFAM" id="SSF53649">
    <property type="entry name" value="Alkaline phosphatase-like"/>
    <property type="match status" value="1"/>
</dbReference>
<evidence type="ECO:0000313" key="11">
    <source>
        <dbReference type="EMBL" id="SHK60628.1"/>
    </source>
</evidence>
<keyword evidence="2" id="KW-1003">Cell membrane</keyword>
<feature type="domain" description="Phosphoethanolamine transferase N-terminal" evidence="10">
    <location>
        <begin position="66"/>
        <end position="207"/>
    </location>
</feature>
<evidence type="ECO:0000256" key="5">
    <source>
        <dbReference type="ARBA" id="ARBA00022692"/>
    </source>
</evidence>
<dbReference type="RefSeq" id="WP_217653230.1">
    <property type="nucleotide sequence ID" value="NZ_FRBD01000007.1"/>
</dbReference>
<reference evidence="11 12" key="1">
    <citation type="submission" date="2016-11" db="EMBL/GenBank/DDBJ databases">
        <authorList>
            <person name="Jaros S."/>
            <person name="Januszkiewicz K."/>
            <person name="Wedrychowicz H."/>
        </authorList>
    </citation>
    <scope>NUCLEOTIDE SEQUENCE [LARGE SCALE GENOMIC DNA]</scope>
    <source>
        <strain evidence="11 12">KHT3</strain>
    </source>
</reference>
<proteinExistence type="predicted"/>
<evidence type="ECO:0000256" key="6">
    <source>
        <dbReference type="ARBA" id="ARBA00022989"/>
    </source>
</evidence>
<feature type="transmembrane region" description="Helical" evidence="8">
    <location>
        <begin position="12"/>
        <end position="31"/>
    </location>
</feature>
<comment type="subcellular location">
    <subcellularLocation>
        <location evidence="1">Cell inner membrane</location>
        <topology evidence="1">Multi-pass membrane protein</topology>
    </subcellularLocation>
</comment>
<feature type="transmembrane region" description="Helical" evidence="8">
    <location>
        <begin position="82"/>
        <end position="104"/>
    </location>
</feature>
<dbReference type="InterPro" id="IPR000917">
    <property type="entry name" value="Sulfatase_N"/>
</dbReference>
<gene>
    <name evidence="11" type="ORF">SAMN05216463_10725</name>
</gene>
<dbReference type="GO" id="GO:0009244">
    <property type="term" value="P:lipopolysaccharide core region biosynthetic process"/>
    <property type="evidence" value="ECO:0007669"/>
    <property type="project" value="TreeGrafter"/>
</dbReference>
<dbReference type="Proteomes" id="UP000184130">
    <property type="component" value="Unassembled WGS sequence"/>
</dbReference>
<evidence type="ECO:0000256" key="8">
    <source>
        <dbReference type="SAM" id="Phobius"/>
    </source>
</evidence>
<dbReference type="Gene3D" id="3.40.720.10">
    <property type="entry name" value="Alkaline Phosphatase, subunit A"/>
    <property type="match status" value="1"/>
</dbReference>
<evidence type="ECO:0000256" key="7">
    <source>
        <dbReference type="ARBA" id="ARBA00023136"/>
    </source>
</evidence>
<evidence type="ECO:0000259" key="9">
    <source>
        <dbReference type="Pfam" id="PF00884"/>
    </source>
</evidence>
<dbReference type="Pfam" id="PF00884">
    <property type="entry name" value="Sulfatase"/>
    <property type="match status" value="1"/>
</dbReference>
<dbReference type="EMBL" id="FRBD01000007">
    <property type="protein sequence ID" value="SHK60628.1"/>
    <property type="molecule type" value="Genomic_DNA"/>
</dbReference>
<evidence type="ECO:0000256" key="1">
    <source>
        <dbReference type="ARBA" id="ARBA00004429"/>
    </source>
</evidence>
<keyword evidence="5 8" id="KW-0812">Transmembrane</keyword>
<dbReference type="InterPro" id="IPR058130">
    <property type="entry name" value="PEA_transf_C"/>
</dbReference>
<dbReference type="PANTHER" id="PTHR30443">
    <property type="entry name" value="INNER MEMBRANE PROTEIN"/>
    <property type="match status" value="1"/>
</dbReference>
<evidence type="ECO:0000313" key="12">
    <source>
        <dbReference type="Proteomes" id="UP000184130"/>
    </source>
</evidence>
<feature type="domain" description="Sulfatase N-terminal" evidence="9">
    <location>
        <begin position="232"/>
        <end position="502"/>
    </location>
</feature>
<dbReference type="InterPro" id="IPR012549">
    <property type="entry name" value="EptA-like_N"/>
</dbReference>
<protein>
    <submittedName>
        <fullName evidence="11">Lipid A ethanolaminephosphotransferase</fullName>
    </submittedName>
</protein>
<name>A0A1M6TV03_XYLRU</name>
<dbReference type="GO" id="GO:0005886">
    <property type="term" value="C:plasma membrane"/>
    <property type="evidence" value="ECO:0007669"/>
    <property type="project" value="UniProtKB-SubCell"/>
</dbReference>
<organism evidence="11 12">
    <name type="scientific">Xylanibacter ruminicola</name>
    <name type="common">Prevotella ruminicola</name>
    <dbReference type="NCBI Taxonomy" id="839"/>
    <lineage>
        <taxon>Bacteria</taxon>
        <taxon>Pseudomonadati</taxon>
        <taxon>Bacteroidota</taxon>
        <taxon>Bacteroidia</taxon>
        <taxon>Bacteroidales</taxon>
        <taxon>Prevotellaceae</taxon>
        <taxon>Xylanibacter</taxon>
    </lineage>
</organism>
<evidence type="ECO:0000256" key="2">
    <source>
        <dbReference type="ARBA" id="ARBA00022475"/>
    </source>
</evidence>
<feature type="transmembrane region" description="Helical" evidence="8">
    <location>
        <begin position="124"/>
        <end position="146"/>
    </location>
</feature>
<dbReference type="InterPro" id="IPR017850">
    <property type="entry name" value="Alkaline_phosphatase_core_sf"/>
</dbReference>
<accession>A0A1M6TV03</accession>
<dbReference type="AlphaFoldDB" id="A0A1M6TV03"/>
<dbReference type="CDD" id="cd16017">
    <property type="entry name" value="LptA"/>
    <property type="match status" value="1"/>
</dbReference>
<dbReference type="PANTHER" id="PTHR30443:SF0">
    <property type="entry name" value="PHOSPHOETHANOLAMINE TRANSFERASE EPTA"/>
    <property type="match status" value="1"/>
</dbReference>
<feature type="transmembrane region" description="Helical" evidence="8">
    <location>
        <begin position="158"/>
        <end position="176"/>
    </location>
</feature>
<dbReference type="InterPro" id="IPR040423">
    <property type="entry name" value="PEA_transferase"/>
</dbReference>
<dbReference type="NCBIfam" id="NF007160">
    <property type="entry name" value="PRK09598.1"/>
    <property type="match status" value="1"/>
</dbReference>
<keyword evidence="7 8" id="KW-0472">Membrane</keyword>
<dbReference type="Pfam" id="PF08019">
    <property type="entry name" value="EptA_B_N"/>
    <property type="match status" value="1"/>
</dbReference>
<keyword evidence="4 11" id="KW-0808">Transferase</keyword>
<dbReference type="GO" id="GO:0016776">
    <property type="term" value="F:phosphotransferase activity, phosphate group as acceptor"/>
    <property type="evidence" value="ECO:0007669"/>
    <property type="project" value="TreeGrafter"/>
</dbReference>
<keyword evidence="3" id="KW-0997">Cell inner membrane</keyword>
<evidence type="ECO:0000256" key="3">
    <source>
        <dbReference type="ARBA" id="ARBA00022519"/>
    </source>
</evidence>